<dbReference type="Pfam" id="PF04398">
    <property type="entry name" value="DUF538"/>
    <property type="match status" value="1"/>
</dbReference>
<dbReference type="EMBL" id="JBBNAE010000003">
    <property type="protein sequence ID" value="KAK9136649.1"/>
    <property type="molecule type" value="Genomic_DNA"/>
</dbReference>
<proteinExistence type="predicted"/>
<evidence type="ECO:0000313" key="1">
    <source>
        <dbReference type="EMBL" id="KAK9136649.1"/>
    </source>
</evidence>
<comment type="caution">
    <text evidence="1">The sequence shown here is derived from an EMBL/GenBank/DDBJ whole genome shotgun (WGS) entry which is preliminary data.</text>
</comment>
<dbReference type="InterPro" id="IPR036758">
    <property type="entry name" value="At5g01610-like"/>
</dbReference>
<gene>
    <name evidence="1" type="ORF">Sjap_007243</name>
</gene>
<dbReference type="PANTHER" id="PTHR31676:SF10">
    <property type="entry name" value="EXPRESSED PROTEIN"/>
    <property type="match status" value="1"/>
</dbReference>
<dbReference type="PANTHER" id="PTHR31676">
    <property type="entry name" value="T31J12.3 PROTEIN-RELATED"/>
    <property type="match status" value="1"/>
</dbReference>
<sequence length="170" mass="19764">MALVIPEELKAKAEVWYGDEKGQERIRFFLREVEMPNALLSLKDIIECGYVKECGFVWVKQKTKSEHKFEKIGRLVTYATEISAYVEKHKIRKLTGVKVKEFLLWINLVEIYAEEPHAERITFKVIGGLSKTFPASAFVLETKEIKEHNEVEKPKEIKEAIAVKDRKIQN</sequence>
<organism evidence="1 2">
    <name type="scientific">Stephania japonica</name>
    <dbReference type="NCBI Taxonomy" id="461633"/>
    <lineage>
        <taxon>Eukaryota</taxon>
        <taxon>Viridiplantae</taxon>
        <taxon>Streptophyta</taxon>
        <taxon>Embryophyta</taxon>
        <taxon>Tracheophyta</taxon>
        <taxon>Spermatophyta</taxon>
        <taxon>Magnoliopsida</taxon>
        <taxon>Ranunculales</taxon>
        <taxon>Menispermaceae</taxon>
        <taxon>Menispermoideae</taxon>
        <taxon>Cissampelideae</taxon>
        <taxon>Stephania</taxon>
    </lineage>
</organism>
<dbReference type="Gene3D" id="2.30.240.10">
    <property type="entry name" value="At5g01610-like"/>
    <property type="match status" value="1"/>
</dbReference>
<dbReference type="Proteomes" id="UP001417504">
    <property type="component" value="Unassembled WGS sequence"/>
</dbReference>
<evidence type="ECO:0000313" key="2">
    <source>
        <dbReference type="Proteomes" id="UP001417504"/>
    </source>
</evidence>
<name>A0AAP0JMK3_9MAGN</name>
<dbReference type="InterPro" id="IPR007493">
    <property type="entry name" value="DUF538"/>
</dbReference>
<dbReference type="AlphaFoldDB" id="A0AAP0JMK3"/>
<dbReference type="SUPFAM" id="SSF141562">
    <property type="entry name" value="At5g01610-like"/>
    <property type="match status" value="1"/>
</dbReference>
<reference evidence="1 2" key="1">
    <citation type="submission" date="2024-01" db="EMBL/GenBank/DDBJ databases">
        <title>Genome assemblies of Stephania.</title>
        <authorList>
            <person name="Yang L."/>
        </authorList>
    </citation>
    <scope>NUCLEOTIDE SEQUENCE [LARGE SCALE GENOMIC DNA]</scope>
    <source>
        <strain evidence="1">QJT</strain>
        <tissue evidence="1">Leaf</tissue>
    </source>
</reference>
<accession>A0AAP0JMK3</accession>
<protein>
    <submittedName>
        <fullName evidence="1">Uncharacterized protein</fullName>
    </submittedName>
</protein>
<keyword evidence="2" id="KW-1185">Reference proteome</keyword>